<dbReference type="Proteomes" id="UP000261620">
    <property type="component" value="Unplaced"/>
</dbReference>
<dbReference type="InterPro" id="IPR052790">
    <property type="entry name" value="YEATS_domain"/>
</dbReference>
<dbReference type="Ensembl" id="ENSMMOT00000009068.1">
    <property type="protein sequence ID" value="ENSMMOP00000008910.1"/>
    <property type="gene ID" value="ENSMMOG00000006881.1"/>
</dbReference>
<dbReference type="STRING" id="94237.ENSMMOP00000008910"/>
<dbReference type="GO" id="GO:0003682">
    <property type="term" value="F:chromatin binding"/>
    <property type="evidence" value="ECO:0007669"/>
    <property type="project" value="TreeGrafter"/>
</dbReference>
<dbReference type="PANTHER" id="PTHR47827">
    <property type="entry name" value="AHD DOMAIN-CONTAINING PROTEIN"/>
    <property type="match status" value="1"/>
</dbReference>
<proteinExistence type="predicted"/>
<organism evidence="1 2">
    <name type="scientific">Mola mola</name>
    <name type="common">Ocean sunfish</name>
    <name type="synonym">Tetraodon mola</name>
    <dbReference type="NCBI Taxonomy" id="94237"/>
    <lineage>
        <taxon>Eukaryota</taxon>
        <taxon>Metazoa</taxon>
        <taxon>Chordata</taxon>
        <taxon>Craniata</taxon>
        <taxon>Vertebrata</taxon>
        <taxon>Euteleostomi</taxon>
        <taxon>Actinopterygii</taxon>
        <taxon>Neopterygii</taxon>
        <taxon>Teleostei</taxon>
        <taxon>Neoteleostei</taxon>
        <taxon>Acanthomorphata</taxon>
        <taxon>Eupercaria</taxon>
        <taxon>Tetraodontiformes</taxon>
        <taxon>Molidae</taxon>
        <taxon>Mola</taxon>
    </lineage>
</organism>
<dbReference type="GO" id="GO:0045893">
    <property type="term" value="P:positive regulation of DNA-templated transcription"/>
    <property type="evidence" value="ECO:0007669"/>
    <property type="project" value="TreeGrafter"/>
</dbReference>
<sequence>SLSSCAIQVDLELGHPARLRDKGTSAGFAHDWTVFVRGMQVDNIWRLVQQVCFLIRWPSFLGCGSKCYQSRDDKLLVKVSFIGNNCR</sequence>
<reference evidence="1" key="2">
    <citation type="submission" date="2025-09" db="UniProtKB">
        <authorList>
            <consortium name="Ensembl"/>
        </authorList>
    </citation>
    <scope>IDENTIFICATION</scope>
</reference>
<evidence type="ECO:0000313" key="1">
    <source>
        <dbReference type="Ensembl" id="ENSMMOP00000008910.1"/>
    </source>
</evidence>
<accession>A0A3Q4AVT1</accession>
<reference evidence="1" key="1">
    <citation type="submission" date="2025-08" db="UniProtKB">
        <authorList>
            <consortium name="Ensembl"/>
        </authorList>
    </citation>
    <scope>IDENTIFICATION</scope>
</reference>
<dbReference type="InterPro" id="IPR038704">
    <property type="entry name" value="YEAST_sf"/>
</dbReference>
<dbReference type="Gene3D" id="2.60.40.1970">
    <property type="entry name" value="YEATS domain"/>
    <property type="match status" value="1"/>
</dbReference>
<dbReference type="PANTHER" id="PTHR47827:SF3">
    <property type="entry name" value="AF-9 ANC1 HOMOLOGY DOMAIN-CONTAINING PROTEIN"/>
    <property type="match status" value="1"/>
</dbReference>
<keyword evidence="2" id="KW-1185">Reference proteome</keyword>
<dbReference type="AlphaFoldDB" id="A0A3Q4AVT1"/>
<dbReference type="GO" id="GO:0008023">
    <property type="term" value="C:transcription elongation factor complex"/>
    <property type="evidence" value="ECO:0007669"/>
    <property type="project" value="TreeGrafter"/>
</dbReference>
<evidence type="ECO:0000313" key="2">
    <source>
        <dbReference type="Proteomes" id="UP000261620"/>
    </source>
</evidence>
<name>A0A3Q4AVT1_MOLML</name>
<protein>
    <submittedName>
        <fullName evidence="1">Uncharacterized protein</fullName>
    </submittedName>
</protein>